<reference evidence="1 2" key="1">
    <citation type="submission" date="2016-04" db="EMBL/GenBank/DDBJ databases">
        <title>Complete genome sequence of Bacillus oceanisediminis strain 2691.</title>
        <authorList>
            <person name="Jeong H."/>
            <person name="Kim H.J."/>
            <person name="Lee D.-W."/>
        </authorList>
    </citation>
    <scope>NUCLEOTIDE SEQUENCE [LARGE SCALE GENOMIC DNA]</scope>
    <source>
        <strain evidence="1 2">2691</strain>
    </source>
</reference>
<organism evidence="1 2">
    <name type="scientific">Cytobacillus oceanisediminis 2691</name>
    <dbReference type="NCBI Taxonomy" id="1196031"/>
    <lineage>
        <taxon>Bacteria</taxon>
        <taxon>Bacillati</taxon>
        <taxon>Bacillota</taxon>
        <taxon>Bacilli</taxon>
        <taxon>Bacillales</taxon>
        <taxon>Bacillaceae</taxon>
        <taxon>Cytobacillus</taxon>
    </lineage>
</organism>
<dbReference type="InterPro" id="IPR011050">
    <property type="entry name" value="Pectin_lyase_fold/virulence"/>
</dbReference>
<dbReference type="Gene3D" id="2.160.20.10">
    <property type="entry name" value="Single-stranded right-handed beta-helix, Pectin lyase-like"/>
    <property type="match status" value="1"/>
</dbReference>
<gene>
    <name evidence="1" type="ORF">A361_10555</name>
</gene>
<name>A0A160MAJ9_9BACI</name>
<evidence type="ECO:0000313" key="1">
    <source>
        <dbReference type="EMBL" id="AND39554.1"/>
    </source>
</evidence>
<dbReference type="SUPFAM" id="SSF51126">
    <property type="entry name" value="Pectin lyase-like"/>
    <property type="match status" value="1"/>
</dbReference>
<accession>A0A160MAJ9</accession>
<dbReference type="Proteomes" id="UP000077856">
    <property type="component" value="Chromosome"/>
</dbReference>
<dbReference type="EMBL" id="CP015506">
    <property type="protein sequence ID" value="AND39554.1"/>
    <property type="molecule type" value="Genomic_DNA"/>
</dbReference>
<dbReference type="InterPro" id="IPR012334">
    <property type="entry name" value="Pectin_lyas_fold"/>
</dbReference>
<dbReference type="STRING" id="1196031.A361_10555"/>
<dbReference type="RefSeq" id="WP_019381873.1">
    <property type="nucleotide sequence ID" value="NZ_CP015506.1"/>
</dbReference>
<evidence type="ECO:0008006" key="3">
    <source>
        <dbReference type="Google" id="ProtNLM"/>
    </source>
</evidence>
<sequence length="498" mass="55044">MPWNPKKPDLKNDPTYLEPRVNNLTTQLAQNAKKSRVSITDYESLVIDKGLSTEDWQPAFDQAIMDVSVNGGVVIVPKGTYQTSEINLHSDYVYLEGEGKGTVLKACGDNQYIIRRTASYGGARNLQLYGNGKVNVFGLGVVPPYDYAADKIAQQNYNEFDSLFILGCTEGIVLQAGTKVNGMDSGCWYNVFRGIQVRSTKRGLWLKDPVNDSGSPCNRNQFYSLRIGKDTNTGVQIDAGDTNVFYSLSLEGIQLGTSPSVKPTGIVVKEKSSVGYHNTDNRFFGLTFEACTLDVKNDAVRMQIVGSNIRTFEGVTLPLTNMNSDPSAFPFILPGVVYPEGAGLGGYKSGAWNYDKPIVMRKNVEIYDVDYQWQKQALDTTKVSNVSTFGQTESWFTRIGKFVEWSCRFSFKAVDGATMLQIELPVTPHASAYTNNGSTLPMVFNVYTTYGNNERIAVAGDLTGSYPIKIKIPPSSGKTWHTGGNYNQIWFTIRYMGA</sequence>
<evidence type="ECO:0000313" key="2">
    <source>
        <dbReference type="Proteomes" id="UP000077856"/>
    </source>
</evidence>
<dbReference type="KEGG" id="bon:A361_10555"/>
<dbReference type="AlphaFoldDB" id="A0A160MAJ9"/>
<protein>
    <recommendedName>
        <fullName evidence="3">Pectate lyase superfamily protein domain-containing protein</fullName>
    </recommendedName>
</protein>
<proteinExistence type="predicted"/>